<evidence type="ECO:0000259" key="8">
    <source>
        <dbReference type="Pfam" id="PF06429"/>
    </source>
</evidence>
<dbReference type="GO" id="GO:0009424">
    <property type="term" value="C:bacterial-type flagellum hook"/>
    <property type="evidence" value="ECO:0007669"/>
    <property type="project" value="InterPro"/>
</dbReference>
<keyword evidence="6" id="KW-0975">Bacterial flagellum</keyword>
<evidence type="ECO:0000256" key="2">
    <source>
        <dbReference type="ARBA" id="ARBA00004613"/>
    </source>
</evidence>
<proteinExistence type="inferred from homology"/>
<comment type="caution">
    <text evidence="11">The sequence shown here is derived from an EMBL/GenBank/DDBJ whole genome shotgun (WGS) entry which is preliminary data.</text>
</comment>
<comment type="subcellular location">
    <subcellularLocation>
        <location evidence="1">Bacterial flagellum</location>
    </subcellularLocation>
    <subcellularLocation>
        <location evidence="2">Secreted</location>
    </subcellularLocation>
</comment>
<sequence length="626" mass="63579">MSSDLLGIGSSALMAYRAALNVTGQNVANANTAGYTRQRIELQSSTLGTTAAGVSVRSIARLGDQLVTQRLIAQDSGHSRIATLSSQAAQTDGWLSGSTTGLSQPLENFFDAINSLAASASSTASRQVVLQGAQTLASRFNDLQASFNTSDRDVDARLVDATSTINVLAKQVATLNQRISEATTTTPGRTPNELLDQRDQLVRKIAEQVGIETSTADDGSVNISLGSGQPLVLGNQASTLSVANDEFGRPRELMLSGGGGAPVSVSNQVSGGVIGGLLDYRREVLDPAMARLGSMAAAFASAINAQHAEGMDQFGQMGGDLFTMPTGTVSAASANTGTAKIAAALSDVDTAGAQDYVLGYDGARWNMSSVSSGASIALSGSGTADDPLVGGGLSLTLSGSANAGDRFLVQATHSAAGQLKLAISDPARLAASSPVRTSVGATNTGVATIGTPEVLDAGNASLLSDATIAFTSADRFTINGGGDYAYTSGGAIEFNGLRVQISGTPASGDTFSLSRSDGSSGDNGNAVSLAAIADLGLLDGGRLNLAGANSALVSKVGSQAAQASVQLDAQTTLRSQLQSERDSLSGVNLDEEAADLMRYQQAYQAAAQVVSMANTLFDSLLAAVRR</sequence>
<name>I7ZCS6_9GAMM</name>
<feature type="domain" description="Flagellar hook-associated protein 1 D2-like" evidence="9">
    <location>
        <begin position="333"/>
        <end position="410"/>
    </location>
</feature>
<dbReference type="PATRIC" id="fig|1172194.4.peg.3175"/>
<evidence type="ECO:0000256" key="5">
    <source>
        <dbReference type="ARBA" id="ARBA00022525"/>
    </source>
</evidence>
<evidence type="ECO:0000256" key="6">
    <source>
        <dbReference type="ARBA" id="ARBA00023143"/>
    </source>
</evidence>
<feature type="domain" description="Flagellar basal-body/hook protein C-terminal" evidence="8">
    <location>
        <begin position="584"/>
        <end position="621"/>
    </location>
</feature>
<organism evidence="11 12">
    <name type="scientific">Hydrocarboniphaga effusa AP103</name>
    <dbReference type="NCBI Taxonomy" id="1172194"/>
    <lineage>
        <taxon>Bacteria</taxon>
        <taxon>Pseudomonadati</taxon>
        <taxon>Pseudomonadota</taxon>
        <taxon>Gammaproteobacteria</taxon>
        <taxon>Nevskiales</taxon>
        <taxon>Nevskiaceae</taxon>
        <taxon>Hydrocarboniphaga</taxon>
    </lineage>
</organism>
<dbReference type="InterPro" id="IPR053927">
    <property type="entry name" value="FlgK_helical"/>
</dbReference>
<evidence type="ECO:0000256" key="1">
    <source>
        <dbReference type="ARBA" id="ARBA00004365"/>
    </source>
</evidence>
<dbReference type="InterPro" id="IPR002371">
    <property type="entry name" value="FlgK"/>
</dbReference>
<dbReference type="GO" id="GO:0044780">
    <property type="term" value="P:bacterial-type flagellum assembly"/>
    <property type="evidence" value="ECO:0007669"/>
    <property type="project" value="InterPro"/>
</dbReference>
<dbReference type="InterPro" id="IPR010930">
    <property type="entry name" value="Flg_bb/hook_C_dom"/>
</dbReference>
<dbReference type="GO" id="GO:0005576">
    <property type="term" value="C:extracellular region"/>
    <property type="evidence" value="ECO:0007669"/>
    <property type="project" value="UniProtKB-SubCell"/>
</dbReference>
<evidence type="ECO:0000256" key="3">
    <source>
        <dbReference type="ARBA" id="ARBA00009677"/>
    </source>
</evidence>
<dbReference type="PANTHER" id="PTHR30033">
    <property type="entry name" value="FLAGELLAR HOOK-ASSOCIATED PROTEIN 1"/>
    <property type="match status" value="1"/>
</dbReference>
<feature type="domain" description="Flagellar hook-associated protein FlgK helical" evidence="10">
    <location>
        <begin position="89"/>
        <end position="322"/>
    </location>
</feature>
<feature type="domain" description="Flagellar basal body rod protein N-terminal" evidence="7">
    <location>
        <begin position="8"/>
        <end position="36"/>
    </location>
</feature>
<dbReference type="RefSeq" id="WP_007186215.1">
    <property type="nucleotide sequence ID" value="NZ_AKGD01000002.1"/>
</dbReference>
<keyword evidence="12" id="KW-1185">Reference proteome</keyword>
<dbReference type="Pfam" id="PF00460">
    <property type="entry name" value="Flg_bb_rod"/>
    <property type="match status" value="1"/>
</dbReference>
<dbReference type="STRING" id="1172194.WQQ_32760"/>
<evidence type="ECO:0000313" key="11">
    <source>
        <dbReference type="EMBL" id="EIT69694.1"/>
    </source>
</evidence>
<dbReference type="EMBL" id="AKGD01000002">
    <property type="protein sequence ID" value="EIT69694.1"/>
    <property type="molecule type" value="Genomic_DNA"/>
</dbReference>
<dbReference type="PRINTS" id="PR01005">
    <property type="entry name" value="FLGHOOKAP1"/>
</dbReference>
<dbReference type="Pfam" id="PF06429">
    <property type="entry name" value="Flg_bbr_C"/>
    <property type="match status" value="1"/>
</dbReference>
<dbReference type="OrthoDB" id="9802553at2"/>
<dbReference type="Pfam" id="PF22638">
    <property type="entry name" value="FlgK_D1"/>
    <property type="match status" value="1"/>
</dbReference>
<dbReference type="InterPro" id="IPR049119">
    <property type="entry name" value="FlgK_D2-like"/>
</dbReference>
<reference evidence="11 12" key="1">
    <citation type="journal article" date="2012" name="J. Bacteriol.">
        <title>Genome Sequence of n-Alkane-Degrading Hydrocarboniphaga effusa Strain AP103T (ATCC BAA-332T).</title>
        <authorList>
            <person name="Chang H.K."/>
            <person name="Zylstra G.J."/>
            <person name="Chae J.C."/>
        </authorList>
    </citation>
    <scope>NUCLEOTIDE SEQUENCE [LARGE SCALE GENOMIC DNA]</scope>
    <source>
        <strain evidence="11 12">AP103</strain>
    </source>
</reference>
<dbReference type="GO" id="GO:0005198">
    <property type="term" value="F:structural molecule activity"/>
    <property type="evidence" value="ECO:0007669"/>
    <property type="project" value="InterPro"/>
</dbReference>
<keyword evidence="5" id="KW-0964">Secreted</keyword>
<dbReference type="InterPro" id="IPR001444">
    <property type="entry name" value="Flag_bb_rod_N"/>
</dbReference>
<evidence type="ECO:0000259" key="10">
    <source>
        <dbReference type="Pfam" id="PF22638"/>
    </source>
</evidence>
<dbReference type="AlphaFoldDB" id="I7ZCS6"/>
<gene>
    <name evidence="11" type="ORF">WQQ_32760</name>
</gene>
<evidence type="ECO:0000259" key="7">
    <source>
        <dbReference type="Pfam" id="PF00460"/>
    </source>
</evidence>
<dbReference type="Pfam" id="PF21158">
    <property type="entry name" value="flgK_1st_1"/>
    <property type="match status" value="1"/>
</dbReference>
<evidence type="ECO:0000256" key="4">
    <source>
        <dbReference type="ARBA" id="ARBA00016244"/>
    </source>
</evidence>
<accession>I7ZCS6</accession>
<protein>
    <recommendedName>
        <fullName evidence="4">Flagellar hook-associated protein 1</fullName>
    </recommendedName>
</protein>
<dbReference type="Proteomes" id="UP000003704">
    <property type="component" value="Unassembled WGS sequence"/>
</dbReference>
<evidence type="ECO:0000259" key="9">
    <source>
        <dbReference type="Pfam" id="PF21158"/>
    </source>
</evidence>
<dbReference type="PANTHER" id="PTHR30033:SF1">
    <property type="entry name" value="FLAGELLAR HOOK-ASSOCIATED PROTEIN 1"/>
    <property type="match status" value="1"/>
</dbReference>
<dbReference type="NCBIfam" id="TIGR02492">
    <property type="entry name" value="flgK_ends"/>
    <property type="match status" value="1"/>
</dbReference>
<dbReference type="SUPFAM" id="SSF64518">
    <property type="entry name" value="Phase 1 flagellin"/>
    <property type="match status" value="2"/>
</dbReference>
<evidence type="ECO:0000313" key="12">
    <source>
        <dbReference type="Proteomes" id="UP000003704"/>
    </source>
</evidence>
<comment type="similarity">
    <text evidence="3">Belongs to the flagella basal body rod proteins family.</text>
</comment>